<feature type="transmembrane region" description="Helical" evidence="5">
    <location>
        <begin position="210"/>
        <end position="235"/>
    </location>
</feature>
<keyword evidence="7" id="KW-1185">Reference proteome</keyword>
<dbReference type="GO" id="GO:0022857">
    <property type="term" value="F:transmembrane transporter activity"/>
    <property type="evidence" value="ECO:0007669"/>
    <property type="project" value="InterPro"/>
</dbReference>
<dbReference type="AlphaFoldDB" id="A0A165H0I3"/>
<evidence type="ECO:0000256" key="1">
    <source>
        <dbReference type="ARBA" id="ARBA00004141"/>
    </source>
</evidence>
<dbReference type="OMA" id="HALWIPS"/>
<name>A0A165H0I3_XYLHT</name>
<dbReference type="GeneID" id="28897734"/>
<keyword evidence="2 5" id="KW-0812">Transmembrane</keyword>
<comment type="subcellular location">
    <subcellularLocation>
        <location evidence="1">Membrane</location>
        <topology evidence="1">Multi-pass membrane protein</topology>
    </subcellularLocation>
</comment>
<dbReference type="RefSeq" id="XP_018188389.1">
    <property type="nucleotide sequence ID" value="XM_018332597.1"/>
</dbReference>
<keyword evidence="3 5" id="KW-1133">Transmembrane helix</keyword>
<dbReference type="SUPFAM" id="SSF103473">
    <property type="entry name" value="MFS general substrate transporter"/>
    <property type="match status" value="1"/>
</dbReference>
<dbReference type="PANTHER" id="PTHR23502">
    <property type="entry name" value="MAJOR FACILITATOR SUPERFAMILY"/>
    <property type="match status" value="1"/>
</dbReference>
<dbReference type="EMBL" id="KV407458">
    <property type="protein sequence ID" value="KZF22834.1"/>
    <property type="molecule type" value="Genomic_DNA"/>
</dbReference>
<organism evidence="6 7">
    <name type="scientific">Xylona heveae (strain CBS 132557 / TC161)</name>
    <dbReference type="NCBI Taxonomy" id="1328760"/>
    <lineage>
        <taxon>Eukaryota</taxon>
        <taxon>Fungi</taxon>
        <taxon>Dikarya</taxon>
        <taxon>Ascomycota</taxon>
        <taxon>Pezizomycotina</taxon>
        <taxon>Xylonomycetes</taxon>
        <taxon>Xylonales</taxon>
        <taxon>Xylonaceae</taxon>
        <taxon>Xylona</taxon>
    </lineage>
</organism>
<proteinExistence type="predicted"/>
<evidence type="ECO:0000256" key="5">
    <source>
        <dbReference type="SAM" id="Phobius"/>
    </source>
</evidence>
<feature type="transmembrane region" description="Helical" evidence="5">
    <location>
        <begin position="260"/>
        <end position="281"/>
    </location>
</feature>
<evidence type="ECO:0000256" key="4">
    <source>
        <dbReference type="ARBA" id="ARBA00023136"/>
    </source>
</evidence>
<evidence type="ECO:0000256" key="2">
    <source>
        <dbReference type="ARBA" id="ARBA00022692"/>
    </source>
</evidence>
<feature type="transmembrane region" description="Helical" evidence="5">
    <location>
        <begin position="77"/>
        <end position="103"/>
    </location>
</feature>
<feature type="transmembrane region" description="Helical" evidence="5">
    <location>
        <begin position="141"/>
        <end position="159"/>
    </location>
</feature>
<reference evidence="6 7" key="1">
    <citation type="journal article" date="2016" name="Fungal Biol.">
        <title>The genome of Xylona heveae provides a window into fungal endophytism.</title>
        <authorList>
            <person name="Gazis R."/>
            <person name="Kuo A."/>
            <person name="Riley R."/>
            <person name="LaButti K."/>
            <person name="Lipzen A."/>
            <person name="Lin J."/>
            <person name="Amirebrahimi M."/>
            <person name="Hesse C.N."/>
            <person name="Spatafora J.W."/>
            <person name="Henrissat B."/>
            <person name="Hainaut M."/>
            <person name="Grigoriev I.V."/>
            <person name="Hibbett D.S."/>
        </authorList>
    </citation>
    <scope>NUCLEOTIDE SEQUENCE [LARGE SCALE GENOMIC DNA]</scope>
    <source>
        <strain evidence="6 7">TC161</strain>
    </source>
</reference>
<protein>
    <submittedName>
        <fullName evidence="6">MFS general substrate transporter</fullName>
    </submittedName>
</protein>
<evidence type="ECO:0000313" key="6">
    <source>
        <dbReference type="EMBL" id="KZF22834.1"/>
    </source>
</evidence>
<feature type="transmembrane region" description="Helical" evidence="5">
    <location>
        <begin position="396"/>
        <end position="417"/>
    </location>
</feature>
<dbReference type="STRING" id="1328760.A0A165H0I3"/>
<evidence type="ECO:0000313" key="7">
    <source>
        <dbReference type="Proteomes" id="UP000076632"/>
    </source>
</evidence>
<dbReference type="PANTHER" id="PTHR23502:SF22">
    <property type="entry name" value="MAJOR FACILITATOR SUPERFAMILY (MFS) PROFILE DOMAIN-CONTAINING PROTEIN"/>
    <property type="match status" value="1"/>
</dbReference>
<evidence type="ECO:0000256" key="3">
    <source>
        <dbReference type="ARBA" id="ARBA00022989"/>
    </source>
</evidence>
<dbReference type="InterPro" id="IPR036259">
    <property type="entry name" value="MFS_trans_sf"/>
</dbReference>
<feature type="transmembrane region" description="Helical" evidence="5">
    <location>
        <begin position="333"/>
        <end position="356"/>
    </location>
</feature>
<keyword evidence="4 5" id="KW-0472">Membrane</keyword>
<dbReference type="Proteomes" id="UP000076632">
    <property type="component" value="Unassembled WGS sequence"/>
</dbReference>
<dbReference type="GO" id="GO:0005886">
    <property type="term" value="C:plasma membrane"/>
    <property type="evidence" value="ECO:0007669"/>
    <property type="project" value="TreeGrafter"/>
</dbReference>
<dbReference type="InParanoid" id="A0A165H0I3"/>
<accession>A0A165H0I3</accession>
<feature type="transmembrane region" description="Helical" evidence="5">
    <location>
        <begin position="110"/>
        <end position="135"/>
    </location>
</feature>
<sequence>MSSLVVQAEVYHKTTTQMSYSVSSALAGLIAGPLIFVPLAQVIGTSSCIFWSLLGSFACCIWSATCTGQGDYMSFTISRLIGGLFASIPQCLGNGAIVNLFFLHQRGKAFAIFSTCFTLGTVAGPTFSGFIISHQSFAVEYWWIVALLGICAVLVFFFLEETGFNRDRTAAYPHVPESFIPKKIATFFPGTQVVPHITGQQLTRFIVAPYLIGFSPAGICVGIFGMTLFGFFILINSQLAIFLQPPVIAGGYGFTPQRNAAFLFCIWFGILCAQASAHFLNDRLPMWFCKRRGGVWKPEYRLQTLWLTGVILMPVGLGIFGACLQYHEHYMVLALASFLIAYAACSSVAVPINYLVESFAGNPQEVGTVMNGYRLALGLAINFFTEPWEKSVGIGWVFGMAAFFSLGSFLLVILLMWKGHVIRQWSYGGIGKTDDGAKVVDAKTAGDA</sequence>
<gene>
    <name evidence="6" type="ORF">L228DRAFT_247230</name>
</gene>
<feature type="transmembrane region" description="Helical" evidence="5">
    <location>
        <begin position="47"/>
        <end position="65"/>
    </location>
</feature>
<dbReference type="Pfam" id="PF07690">
    <property type="entry name" value="MFS_1"/>
    <property type="match status" value="1"/>
</dbReference>
<dbReference type="OrthoDB" id="2533084at2759"/>
<feature type="transmembrane region" description="Helical" evidence="5">
    <location>
        <begin position="20"/>
        <end position="40"/>
    </location>
</feature>
<feature type="transmembrane region" description="Helical" evidence="5">
    <location>
        <begin position="302"/>
        <end position="327"/>
    </location>
</feature>
<dbReference type="InterPro" id="IPR011701">
    <property type="entry name" value="MFS"/>
</dbReference>
<dbReference type="Gene3D" id="1.20.1250.20">
    <property type="entry name" value="MFS general substrate transporter like domains"/>
    <property type="match status" value="2"/>
</dbReference>